<organism evidence="4 5">
    <name type="scientific">Alkalimarinus sediminis</name>
    <dbReference type="NCBI Taxonomy" id="1632866"/>
    <lineage>
        <taxon>Bacteria</taxon>
        <taxon>Pseudomonadati</taxon>
        <taxon>Pseudomonadota</taxon>
        <taxon>Gammaproteobacteria</taxon>
        <taxon>Alteromonadales</taxon>
        <taxon>Alteromonadaceae</taxon>
        <taxon>Alkalimarinus</taxon>
    </lineage>
</organism>
<proteinExistence type="predicted"/>
<reference evidence="4" key="1">
    <citation type="submission" date="2022-07" db="EMBL/GenBank/DDBJ databases">
        <title>Alkalimarinus sp. nov., isolated from gut of a Alitta virens.</title>
        <authorList>
            <person name="Yang A.I."/>
            <person name="Shin N.-R."/>
        </authorList>
    </citation>
    <scope>NUCLEOTIDE SEQUENCE</scope>
    <source>
        <strain evidence="4">FA028</strain>
    </source>
</reference>
<dbReference type="PANTHER" id="PTHR43864">
    <property type="entry name" value="HYPOXANTHINE/GUANINE PHOSPHORIBOSYLTRANSFERASE"/>
    <property type="match status" value="1"/>
</dbReference>
<dbReference type="GO" id="GO:0016740">
    <property type="term" value="F:transferase activity"/>
    <property type="evidence" value="ECO:0007669"/>
    <property type="project" value="UniProtKB-KW"/>
</dbReference>
<dbReference type="Gene3D" id="3.40.50.2020">
    <property type="match status" value="1"/>
</dbReference>
<sequence>MVFDEYLIKSLITRYNDFPSAGQSCIDLANVISSTKAFRMVVDTIAQHYIDANIDRIVAIETNALPFASAVAYTLNCPLSSIRKYKRTPGEWYEEPHKGVNHTSLYIRKDECNSTDNILLFDDVILSGQTVNTASALIRRSGATINEICCIVAIADGGGVANTQSLDLNLYPLIVL</sequence>
<dbReference type="KEGG" id="asem:NNL22_07570"/>
<dbReference type="EMBL" id="CP101527">
    <property type="protein sequence ID" value="UZW76438.1"/>
    <property type="molecule type" value="Genomic_DNA"/>
</dbReference>
<keyword evidence="2" id="KW-0660">Purine salvage</keyword>
<name>A0A9E8HKQ8_9ALTE</name>
<dbReference type="GO" id="GO:0006166">
    <property type="term" value="P:purine ribonucleoside salvage"/>
    <property type="evidence" value="ECO:0007669"/>
    <property type="project" value="UniProtKB-KW"/>
</dbReference>
<evidence type="ECO:0000313" key="4">
    <source>
        <dbReference type="EMBL" id="UZW76438.1"/>
    </source>
</evidence>
<dbReference type="PANTHER" id="PTHR43864:SF1">
    <property type="entry name" value="XANTHINE PHOSPHORIBOSYLTRANSFERASE"/>
    <property type="match status" value="1"/>
</dbReference>
<dbReference type="InterPro" id="IPR050118">
    <property type="entry name" value="Pur/Pyrimidine_PRTase"/>
</dbReference>
<evidence type="ECO:0000259" key="3">
    <source>
        <dbReference type="Pfam" id="PF00156"/>
    </source>
</evidence>
<dbReference type="RefSeq" id="WP_251811819.1">
    <property type="nucleotide sequence ID" value="NZ_CP101527.1"/>
</dbReference>
<feature type="domain" description="Phosphoribosyltransferase" evidence="3">
    <location>
        <begin position="34"/>
        <end position="158"/>
    </location>
</feature>
<gene>
    <name evidence="4" type="ORF">NNL22_07570</name>
</gene>
<protein>
    <recommendedName>
        <fullName evidence="3">Phosphoribosyltransferase domain-containing protein</fullName>
    </recommendedName>
</protein>
<dbReference type="InterPro" id="IPR000836">
    <property type="entry name" value="PRTase_dom"/>
</dbReference>
<dbReference type="AlphaFoldDB" id="A0A9E8HKQ8"/>
<dbReference type="Pfam" id="PF00156">
    <property type="entry name" value="Pribosyltran"/>
    <property type="match status" value="1"/>
</dbReference>
<dbReference type="CDD" id="cd06223">
    <property type="entry name" value="PRTases_typeI"/>
    <property type="match status" value="1"/>
</dbReference>
<keyword evidence="5" id="KW-1185">Reference proteome</keyword>
<dbReference type="InterPro" id="IPR029057">
    <property type="entry name" value="PRTase-like"/>
</dbReference>
<accession>A0A9E8HKQ8</accession>
<evidence type="ECO:0000256" key="2">
    <source>
        <dbReference type="ARBA" id="ARBA00022726"/>
    </source>
</evidence>
<keyword evidence="1" id="KW-0808">Transferase</keyword>
<evidence type="ECO:0000313" key="5">
    <source>
        <dbReference type="Proteomes" id="UP001164472"/>
    </source>
</evidence>
<dbReference type="SUPFAM" id="SSF53271">
    <property type="entry name" value="PRTase-like"/>
    <property type="match status" value="1"/>
</dbReference>
<dbReference type="Proteomes" id="UP001164472">
    <property type="component" value="Chromosome"/>
</dbReference>
<evidence type="ECO:0000256" key="1">
    <source>
        <dbReference type="ARBA" id="ARBA00022679"/>
    </source>
</evidence>